<reference evidence="1 2" key="1">
    <citation type="submission" date="2020-08" db="EMBL/GenBank/DDBJ databases">
        <title>Genomic Encyclopedia of Type Strains, Phase IV (KMG-V): Genome sequencing to study the core and pangenomes of soil and plant-associated prokaryotes.</title>
        <authorList>
            <person name="Whitman W."/>
        </authorList>
    </citation>
    <scope>NUCLEOTIDE SEQUENCE [LARGE SCALE GENOMIC DNA]</scope>
    <source>
        <strain evidence="1 2">SLV-2362</strain>
    </source>
</reference>
<name>A0A7W4YQ99_9BURK</name>
<proteinExistence type="predicted"/>
<evidence type="ECO:0000313" key="2">
    <source>
        <dbReference type="Proteomes" id="UP000578036"/>
    </source>
</evidence>
<sequence>MKISERFQLGKGQVELDFVDIDPGRDTPLYLTPHILGYRNDAFSVEAHRTVESFFRFFLDLIRAGELDQARELFEYLHEPNETCLGISKGNPNGRGIGRQQAQQIFDSIIESRAVQTGMVEHLEDCRIFIHGIDKDKVSDMTTNIIRGSLVKYTQQQCFLHRIPLRPNTATGPCWDRANCRWEESHDDMLVIDGAPILLVPKGIVSFAKSFGMGKYHQHFVLDFLKREQLRTNGPFVRRRQLRNGREKVWVSKDEIKRAEAPADKDFVTGFTIRHRDVFGGFREWAAKSEKPLKDEQIQPGLDFVAVLTLLRESLPRIPTGNDGATAYHRLVTGILEAIFYPMLMSPYVEREIHDGRKRIDIVFDNAADGGIFSRLHRIHHLPCQYIAVECKNYGREVGNPELDQLSGRFSPNRGQVGLLLCRSVADMGLLINRCRDTYADNRGLIIPIVDEDLIRLLEEKIADEAARPEDALLGDRLRDIILR</sequence>
<dbReference type="Proteomes" id="UP000578036">
    <property type="component" value="Unassembled WGS sequence"/>
</dbReference>
<dbReference type="RefSeq" id="WP_183298464.1">
    <property type="nucleotide sequence ID" value="NZ_JACHWF010000001.1"/>
</dbReference>
<protein>
    <submittedName>
        <fullName evidence="1">Uncharacterized protein</fullName>
    </submittedName>
</protein>
<keyword evidence="2" id="KW-1185">Reference proteome</keyword>
<organism evidence="1 2">
    <name type="scientific">Cupriavidus alkaliphilus</name>
    <dbReference type="NCBI Taxonomy" id="942866"/>
    <lineage>
        <taxon>Bacteria</taxon>
        <taxon>Pseudomonadati</taxon>
        <taxon>Pseudomonadota</taxon>
        <taxon>Betaproteobacteria</taxon>
        <taxon>Burkholderiales</taxon>
        <taxon>Burkholderiaceae</taxon>
        <taxon>Cupriavidus</taxon>
    </lineage>
</organism>
<accession>A0A7W4YQ99</accession>
<evidence type="ECO:0000313" key="1">
    <source>
        <dbReference type="EMBL" id="MBB3005806.1"/>
    </source>
</evidence>
<dbReference type="EMBL" id="JACHWF010000001">
    <property type="protein sequence ID" value="MBB3005806.1"/>
    <property type="molecule type" value="Genomic_DNA"/>
</dbReference>
<comment type="caution">
    <text evidence="1">The sequence shown here is derived from an EMBL/GenBank/DDBJ whole genome shotgun (WGS) entry which is preliminary data.</text>
</comment>
<gene>
    <name evidence="1" type="ORF">FHX61_000422</name>
</gene>
<dbReference type="AlphaFoldDB" id="A0A7W4YQ99"/>